<dbReference type="CDD" id="cd00096">
    <property type="entry name" value="Ig"/>
    <property type="match status" value="1"/>
</dbReference>
<dbReference type="AlphaFoldDB" id="A0AA88Y3P6"/>
<dbReference type="InterPro" id="IPR003599">
    <property type="entry name" value="Ig_sub"/>
</dbReference>
<feature type="domain" description="Ig-like" evidence="5">
    <location>
        <begin position="164"/>
        <end position="258"/>
    </location>
</feature>
<evidence type="ECO:0000256" key="4">
    <source>
        <dbReference type="ARBA" id="ARBA00023319"/>
    </source>
</evidence>
<dbReference type="Gene3D" id="2.60.40.10">
    <property type="entry name" value="Immunoglobulins"/>
    <property type="match status" value="3"/>
</dbReference>
<dbReference type="Proteomes" id="UP001186944">
    <property type="component" value="Unassembled WGS sequence"/>
</dbReference>
<dbReference type="InterPro" id="IPR003598">
    <property type="entry name" value="Ig_sub2"/>
</dbReference>
<comment type="caution">
    <text evidence="6">The sequence shown here is derived from an EMBL/GenBank/DDBJ whole genome shotgun (WGS) entry which is preliminary data.</text>
</comment>
<dbReference type="InterPro" id="IPR007110">
    <property type="entry name" value="Ig-like_dom"/>
</dbReference>
<dbReference type="PANTHER" id="PTHR12231">
    <property type="entry name" value="CTX-RELATED TYPE I TRANSMEMBRANE PROTEIN"/>
    <property type="match status" value="1"/>
</dbReference>
<evidence type="ECO:0000259" key="5">
    <source>
        <dbReference type="PROSITE" id="PS50835"/>
    </source>
</evidence>
<dbReference type="GO" id="GO:0043005">
    <property type="term" value="C:neuron projection"/>
    <property type="evidence" value="ECO:0007669"/>
    <property type="project" value="TreeGrafter"/>
</dbReference>
<keyword evidence="1" id="KW-0732">Signal</keyword>
<evidence type="ECO:0000256" key="2">
    <source>
        <dbReference type="ARBA" id="ARBA00022737"/>
    </source>
</evidence>
<feature type="domain" description="Ig-like" evidence="5">
    <location>
        <begin position="68"/>
        <end position="153"/>
    </location>
</feature>
<dbReference type="Pfam" id="PF07679">
    <property type="entry name" value="I-set"/>
    <property type="match status" value="1"/>
</dbReference>
<dbReference type="FunFam" id="2.60.40.10:FF:000032">
    <property type="entry name" value="palladin isoform X1"/>
    <property type="match status" value="1"/>
</dbReference>
<organism evidence="6 7">
    <name type="scientific">Pinctada imbricata</name>
    <name type="common">Atlantic pearl-oyster</name>
    <name type="synonym">Pinctada martensii</name>
    <dbReference type="NCBI Taxonomy" id="66713"/>
    <lineage>
        <taxon>Eukaryota</taxon>
        <taxon>Metazoa</taxon>
        <taxon>Spiralia</taxon>
        <taxon>Lophotrochozoa</taxon>
        <taxon>Mollusca</taxon>
        <taxon>Bivalvia</taxon>
        <taxon>Autobranchia</taxon>
        <taxon>Pteriomorphia</taxon>
        <taxon>Pterioida</taxon>
        <taxon>Pterioidea</taxon>
        <taxon>Pteriidae</taxon>
        <taxon>Pinctada</taxon>
    </lineage>
</organism>
<evidence type="ECO:0000313" key="7">
    <source>
        <dbReference type="Proteomes" id="UP001186944"/>
    </source>
</evidence>
<evidence type="ECO:0000256" key="1">
    <source>
        <dbReference type="ARBA" id="ARBA00022729"/>
    </source>
</evidence>
<dbReference type="InterPro" id="IPR051170">
    <property type="entry name" value="Neural/epithelial_adhesion"/>
</dbReference>
<accession>A0AA88Y3P6</accession>
<dbReference type="PROSITE" id="PS50835">
    <property type="entry name" value="IG_LIKE"/>
    <property type="match status" value="2"/>
</dbReference>
<keyword evidence="7" id="KW-1185">Reference proteome</keyword>
<evidence type="ECO:0000256" key="3">
    <source>
        <dbReference type="ARBA" id="ARBA00023157"/>
    </source>
</evidence>
<dbReference type="SMART" id="SM00408">
    <property type="entry name" value="IGc2"/>
    <property type="match status" value="2"/>
</dbReference>
<sequence>MNPQHIVITKEDQKVIDDSRVSIERQYTQDWNLHIRNIQYRDEGTYKCIVNTEKPLIRHIYLSVRVPPHIDEASSSKSKIEVLEGRTVELNCNASGVPTPRIRWFRITTYDMGNKEEIMETNPWETLLIRNISRHCEGTYECVAHNNVKFSVSKTIQVIVVFRPEVSLTTKRLGQYMGKETVLQCRVSASPRTICAWERNGQELRTTMGKYRLTIYEDDPHSISLNLQIHELAPEDYGEYRCFASNSYGEDSETMVLYESRDEVLYTSTVTTTPRGSESEMEVLPPVSYDTPGTTGLEFVGGAHEDNMKTAYCCSITEKGRISSMTTLQTPSETNPQETDTD</sequence>
<reference evidence="6" key="1">
    <citation type="submission" date="2019-08" db="EMBL/GenBank/DDBJ databases">
        <title>The improved chromosome-level genome for the pearl oyster Pinctada fucata martensii using PacBio sequencing and Hi-C.</title>
        <authorList>
            <person name="Zheng Z."/>
        </authorList>
    </citation>
    <scope>NUCLEOTIDE SEQUENCE</scope>
    <source>
        <strain evidence="6">ZZ-2019</strain>
        <tissue evidence="6">Adductor muscle</tissue>
    </source>
</reference>
<gene>
    <name evidence="6" type="ORF">FSP39_007465</name>
</gene>
<dbReference type="InterPro" id="IPR036179">
    <property type="entry name" value="Ig-like_dom_sf"/>
</dbReference>
<dbReference type="InterPro" id="IPR013783">
    <property type="entry name" value="Ig-like_fold"/>
</dbReference>
<keyword evidence="2" id="KW-0677">Repeat</keyword>
<protein>
    <recommendedName>
        <fullName evidence="5">Ig-like domain-containing protein</fullName>
    </recommendedName>
</protein>
<proteinExistence type="predicted"/>
<dbReference type="EMBL" id="VSWD01000007">
    <property type="protein sequence ID" value="KAK3097206.1"/>
    <property type="molecule type" value="Genomic_DNA"/>
</dbReference>
<dbReference type="InterPro" id="IPR013098">
    <property type="entry name" value="Ig_I-set"/>
</dbReference>
<name>A0AA88Y3P6_PINIB</name>
<evidence type="ECO:0000313" key="6">
    <source>
        <dbReference type="EMBL" id="KAK3097206.1"/>
    </source>
</evidence>
<keyword evidence="3" id="KW-1015">Disulfide bond</keyword>
<keyword evidence="4" id="KW-0393">Immunoglobulin domain</keyword>
<dbReference type="SUPFAM" id="SSF48726">
    <property type="entry name" value="Immunoglobulin"/>
    <property type="match status" value="3"/>
</dbReference>
<dbReference type="SMART" id="SM00409">
    <property type="entry name" value="IG"/>
    <property type="match status" value="3"/>
</dbReference>
<dbReference type="Pfam" id="PF13927">
    <property type="entry name" value="Ig_3"/>
    <property type="match status" value="1"/>
</dbReference>
<dbReference type="PANTHER" id="PTHR12231:SF253">
    <property type="entry name" value="DPR-INTERACTING PROTEIN ETA, ISOFORM B-RELATED"/>
    <property type="match status" value="1"/>
</dbReference>